<dbReference type="Gene3D" id="3.40.50.11190">
    <property type="match status" value="1"/>
</dbReference>
<dbReference type="Pfam" id="PF04101">
    <property type="entry name" value="Glyco_tran_28_C"/>
    <property type="match status" value="1"/>
</dbReference>
<accession>A0ABR5NB07</accession>
<dbReference type="RefSeq" id="WP_055743025.1">
    <property type="nucleotide sequence ID" value="NZ_LJJB01000007.1"/>
</dbReference>
<dbReference type="PANTHER" id="PTHR21015:SF22">
    <property type="entry name" value="GLYCOSYLTRANSFERASE"/>
    <property type="match status" value="1"/>
</dbReference>
<dbReference type="InterPro" id="IPR020023">
    <property type="entry name" value="PseG"/>
</dbReference>
<evidence type="ECO:0000256" key="1">
    <source>
        <dbReference type="ARBA" id="ARBA00023136"/>
    </source>
</evidence>
<evidence type="ECO:0000259" key="2">
    <source>
        <dbReference type="Pfam" id="PF04101"/>
    </source>
</evidence>
<dbReference type="EMBL" id="LJJB01000007">
    <property type="protein sequence ID" value="KQL48733.1"/>
    <property type="molecule type" value="Genomic_DNA"/>
</dbReference>
<gene>
    <name evidence="3" type="ORF">AN963_02735</name>
</gene>
<feature type="domain" description="Glycosyl transferase family 28 C-terminal" evidence="2">
    <location>
        <begin position="216"/>
        <end position="330"/>
    </location>
</feature>
<evidence type="ECO:0000313" key="4">
    <source>
        <dbReference type="Proteomes" id="UP000051063"/>
    </source>
</evidence>
<protein>
    <recommendedName>
        <fullName evidence="2">Glycosyl transferase family 28 C-terminal domain-containing protein</fullName>
    </recommendedName>
</protein>
<comment type="caution">
    <text evidence="3">The sequence shown here is derived from an EMBL/GenBank/DDBJ whole genome shotgun (WGS) entry which is preliminary data.</text>
</comment>
<dbReference type="SUPFAM" id="SSF53756">
    <property type="entry name" value="UDP-Glycosyltransferase/glycogen phosphorylase"/>
    <property type="match status" value="1"/>
</dbReference>
<dbReference type="NCBIfam" id="TIGR03590">
    <property type="entry name" value="PseG"/>
    <property type="match status" value="1"/>
</dbReference>
<organism evidence="3 4">
    <name type="scientific">Brevibacillus choshinensis</name>
    <dbReference type="NCBI Taxonomy" id="54911"/>
    <lineage>
        <taxon>Bacteria</taxon>
        <taxon>Bacillati</taxon>
        <taxon>Bacillota</taxon>
        <taxon>Bacilli</taxon>
        <taxon>Bacillales</taxon>
        <taxon>Paenibacillaceae</taxon>
        <taxon>Brevibacillus</taxon>
    </lineage>
</organism>
<name>A0ABR5NB07_BRECH</name>
<dbReference type="InterPro" id="IPR007235">
    <property type="entry name" value="Glyco_trans_28_C"/>
</dbReference>
<proteinExistence type="predicted"/>
<evidence type="ECO:0000313" key="3">
    <source>
        <dbReference type="EMBL" id="KQL48733.1"/>
    </source>
</evidence>
<dbReference type="Proteomes" id="UP000051063">
    <property type="component" value="Unassembled WGS sequence"/>
</dbReference>
<reference evidence="3 4" key="1">
    <citation type="submission" date="2015-09" db="EMBL/GenBank/DDBJ databases">
        <title>Genome sequencing project for genomic taxonomy and phylogenomics of Bacillus-like bacteria.</title>
        <authorList>
            <person name="Liu B."/>
            <person name="Wang J."/>
            <person name="Zhu Y."/>
            <person name="Liu G."/>
            <person name="Chen Q."/>
            <person name="Chen Z."/>
            <person name="Lan J."/>
            <person name="Che J."/>
            <person name="Ge C."/>
            <person name="Shi H."/>
            <person name="Pan Z."/>
            <person name="Liu X."/>
        </authorList>
    </citation>
    <scope>NUCLEOTIDE SEQUENCE [LARGE SCALE GENOMIC DNA]</scope>
    <source>
        <strain evidence="3 4">DSM 8552</strain>
    </source>
</reference>
<dbReference type="Gene3D" id="3.40.50.2000">
    <property type="entry name" value="Glycogen Phosphorylase B"/>
    <property type="match status" value="1"/>
</dbReference>
<dbReference type="PANTHER" id="PTHR21015">
    <property type="entry name" value="UDP-N-ACETYLGLUCOSAMINE--N-ACETYLMURAMYL-(PENTAPEPTIDE) PYROPHOSPHORYL-UNDECAPRENOL N-ACETYLGLUCOSAMINE TRANSFERASE 1"/>
    <property type="match status" value="1"/>
</dbReference>
<keyword evidence="4" id="KW-1185">Reference proteome</keyword>
<keyword evidence="1" id="KW-0472">Membrane</keyword>
<sequence>MKIAFRVDAGYELGAGHVIRCVTIADELKSRGHSIIFISRENPGHYCEYIQKNGYFVHRLLSVTSSEAHSLEEINAMDAQSTINIIKGENIDWIVVDHYQLDASWGQEMRPFVKRILIIDELANRSLEGDILVNQDLLENPHDLYAHLVGKDTRLLLGAKYATLRPQFAHARKMIRRRNGEVKSLLIGFGGSDSTNCTLKSLDALLMFPKKIPTYVIVGQTNLHKDSLEKLCLVEPSFSYHYQVENVACLMAQSDLAIGAGGTMIWERCCLGLPSLVITIADNQRVLNQQLDNMGAVIHLGDDGSITTREIYLAIQSVLEDSNRLREMSRIGMEMIDGQGIVRIINEMEYM</sequence>